<proteinExistence type="predicted"/>
<name>A0A350NZC5_9ALTE</name>
<gene>
    <name evidence="1" type="ORF">DCW74_01505</name>
</gene>
<dbReference type="EMBL" id="DNAN01000053">
    <property type="protein sequence ID" value="HAW74392.1"/>
    <property type="molecule type" value="Genomic_DNA"/>
</dbReference>
<comment type="caution">
    <text evidence="1">The sequence shown here is derived from an EMBL/GenBank/DDBJ whole genome shotgun (WGS) entry which is preliminary data.</text>
</comment>
<dbReference type="Proteomes" id="UP000263517">
    <property type="component" value="Unassembled WGS sequence"/>
</dbReference>
<protein>
    <submittedName>
        <fullName evidence="1">Uncharacterized protein</fullName>
    </submittedName>
</protein>
<evidence type="ECO:0000313" key="2">
    <source>
        <dbReference type="Proteomes" id="UP000263517"/>
    </source>
</evidence>
<evidence type="ECO:0000313" key="1">
    <source>
        <dbReference type="EMBL" id="HAW74392.1"/>
    </source>
</evidence>
<organism evidence="1 2">
    <name type="scientific">Alteromonas australica</name>
    <dbReference type="NCBI Taxonomy" id="589873"/>
    <lineage>
        <taxon>Bacteria</taxon>
        <taxon>Pseudomonadati</taxon>
        <taxon>Pseudomonadota</taxon>
        <taxon>Gammaproteobacteria</taxon>
        <taxon>Alteromonadales</taxon>
        <taxon>Alteromonadaceae</taxon>
        <taxon>Alteromonas/Salinimonas group</taxon>
        <taxon>Alteromonas</taxon>
    </lineage>
</organism>
<dbReference type="AlphaFoldDB" id="A0A350NZC5"/>
<accession>A0A350NZC5</accession>
<sequence>MQKQKVDLINVALPRQAHKLLNILAEEDRRSLANELAFLIEKEEERRANAEAH</sequence>
<reference evidence="1 2" key="1">
    <citation type="journal article" date="2018" name="Nat. Biotechnol.">
        <title>A standardized bacterial taxonomy based on genome phylogeny substantially revises the tree of life.</title>
        <authorList>
            <person name="Parks D.H."/>
            <person name="Chuvochina M."/>
            <person name="Waite D.W."/>
            <person name="Rinke C."/>
            <person name="Skarshewski A."/>
            <person name="Chaumeil P.A."/>
            <person name="Hugenholtz P."/>
        </authorList>
    </citation>
    <scope>NUCLEOTIDE SEQUENCE [LARGE SCALE GENOMIC DNA]</scope>
    <source>
        <strain evidence="1">UBA11978</strain>
    </source>
</reference>